<organism evidence="1 2">
    <name type="scientific">Trichothecium roseum</name>
    <dbReference type="NCBI Taxonomy" id="47278"/>
    <lineage>
        <taxon>Eukaryota</taxon>
        <taxon>Fungi</taxon>
        <taxon>Dikarya</taxon>
        <taxon>Ascomycota</taxon>
        <taxon>Pezizomycotina</taxon>
        <taxon>Sordariomycetes</taxon>
        <taxon>Hypocreomycetidae</taxon>
        <taxon>Hypocreales</taxon>
        <taxon>Hypocreales incertae sedis</taxon>
        <taxon>Trichothecium</taxon>
    </lineage>
</organism>
<dbReference type="EMBL" id="CM047947">
    <property type="protein sequence ID" value="KAI9896899.1"/>
    <property type="molecule type" value="Genomic_DNA"/>
</dbReference>
<dbReference type="Proteomes" id="UP001163324">
    <property type="component" value="Chromosome 8"/>
</dbReference>
<sequence>MSLTTTETPTQNLLVPRSEDKEQTPCEAISHGDILPGIPQFPSFAEERRHVLVHMAAVFRSWSRQGFAEGQAGHISVRDPEYPGLIWMNPLSRHFGMLRAGDMLALDLQTGRVAAGRANPATGGRTANRAGYLIHAAVHAARPDVHAVCHAHTAAGRAWSVFARPLEMLTQDACNFYGAQAVYGGYGGIVFGGSEGQRIAEALRPRNVKVGVLRNHGLVTVGRTVDEAGYLFGLLDRSCAIQLQVEAASAGGRVTREVIGDEEAAENFRMASEENVLYREAQGDIELEIEAAGGEEALAQGFDELKIVV</sequence>
<evidence type="ECO:0000313" key="2">
    <source>
        <dbReference type="Proteomes" id="UP001163324"/>
    </source>
</evidence>
<proteinExistence type="predicted"/>
<comment type="caution">
    <text evidence="1">The sequence shown here is derived from an EMBL/GenBank/DDBJ whole genome shotgun (WGS) entry which is preliminary data.</text>
</comment>
<evidence type="ECO:0000313" key="1">
    <source>
        <dbReference type="EMBL" id="KAI9896899.1"/>
    </source>
</evidence>
<gene>
    <name evidence="1" type="ORF">N3K66_007921</name>
</gene>
<reference evidence="1" key="1">
    <citation type="submission" date="2022-10" db="EMBL/GenBank/DDBJ databases">
        <title>Complete Genome of Trichothecium roseum strain YXFP-22015, a Plant Pathogen Isolated from Citrus.</title>
        <authorList>
            <person name="Wang Y."/>
            <person name="Zhu L."/>
        </authorList>
    </citation>
    <scope>NUCLEOTIDE SEQUENCE</scope>
    <source>
        <strain evidence="1">YXFP-22015</strain>
    </source>
</reference>
<accession>A0ACC0URZ9</accession>
<name>A0ACC0URZ9_9HYPO</name>
<keyword evidence="2" id="KW-1185">Reference proteome</keyword>
<protein>
    <submittedName>
        <fullName evidence="1">Uncharacterized protein</fullName>
    </submittedName>
</protein>